<dbReference type="InterPro" id="IPR018488">
    <property type="entry name" value="cNMP-bd_CS"/>
</dbReference>
<gene>
    <name evidence="13" type="ORF">DFR29_102165</name>
</gene>
<feature type="active site" description="Proton acceptor" evidence="10">
    <location>
        <position position="461"/>
    </location>
</feature>
<evidence type="ECO:0000259" key="11">
    <source>
        <dbReference type="PROSITE" id="PS50042"/>
    </source>
</evidence>
<dbReference type="CDD" id="cd00038">
    <property type="entry name" value="CAP_ED"/>
    <property type="match status" value="1"/>
</dbReference>
<feature type="short sequence motif" description="GXSXG" evidence="10">
    <location>
        <begin position="345"/>
        <end position="349"/>
    </location>
</feature>
<dbReference type="SUPFAM" id="SSF52151">
    <property type="entry name" value="FabD/lysophospholipase-like"/>
    <property type="match status" value="1"/>
</dbReference>
<keyword evidence="9" id="KW-0472">Membrane</keyword>
<protein>
    <submittedName>
        <fullName evidence="13">NTE family protein</fullName>
    </submittedName>
</protein>
<evidence type="ECO:0000256" key="9">
    <source>
        <dbReference type="ARBA" id="ARBA00023136"/>
    </source>
</evidence>
<name>A0A4R6Z6X3_9GAMM</name>
<dbReference type="PROSITE" id="PS00889">
    <property type="entry name" value="CNMP_BINDING_2"/>
    <property type="match status" value="1"/>
</dbReference>
<comment type="similarity">
    <text evidence="3">Belongs to the NTE family.</text>
</comment>
<dbReference type="InterPro" id="IPR016035">
    <property type="entry name" value="Acyl_Trfase/lysoPLipase"/>
</dbReference>
<dbReference type="PROSITE" id="PS51635">
    <property type="entry name" value="PNPLA"/>
    <property type="match status" value="1"/>
</dbReference>
<dbReference type="InterPro" id="IPR050301">
    <property type="entry name" value="NTE"/>
</dbReference>
<dbReference type="InterPro" id="IPR056556">
    <property type="entry name" value="NTE1_P-loop_dom"/>
</dbReference>
<reference evidence="13 14" key="1">
    <citation type="submission" date="2019-03" db="EMBL/GenBank/DDBJ databases">
        <title>Genomic Encyclopedia of Type Strains, Phase IV (KMG-IV): sequencing the most valuable type-strain genomes for metagenomic binning, comparative biology and taxonomic classification.</title>
        <authorList>
            <person name="Goeker M."/>
        </authorList>
    </citation>
    <scope>NUCLEOTIDE SEQUENCE [LARGE SCALE GENOMIC DNA]</scope>
    <source>
        <strain evidence="13 14">DSM 21667</strain>
    </source>
</reference>
<proteinExistence type="inferred from homology"/>
<dbReference type="Pfam" id="PF24179">
    <property type="entry name" value="NTE_Ploop"/>
    <property type="match status" value="1"/>
</dbReference>
<evidence type="ECO:0000256" key="3">
    <source>
        <dbReference type="ARBA" id="ARBA00006636"/>
    </source>
</evidence>
<evidence type="ECO:0000259" key="12">
    <source>
        <dbReference type="PROSITE" id="PS51635"/>
    </source>
</evidence>
<keyword evidence="5 10" id="KW-0378">Hydrolase</keyword>
<dbReference type="Pfam" id="PF01734">
    <property type="entry name" value="Patatin"/>
    <property type="match status" value="1"/>
</dbReference>
<dbReference type="GO" id="GO:0004622">
    <property type="term" value="F:phosphatidylcholine lysophospholipase activity"/>
    <property type="evidence" value="ECO:0007669"/>
    <property type="project" value="UniProtKB-ARBA"/>
</dbReference>
<dbReference type="InterPro" id="IPR018490">
    <property type="entry name" value="cNMP-bd_dom_sf"/>
</dbReference>
<evidence type="ECO:0000256" key="5">
    <source>
        <dbReference type="ARBA" id="ARBA00022801"/>
    </source>
</evidence>
<feature type="active site" description="Nucleophile" evidence="10">
    <location>
        <position position="347"/>
    </location>
</feature>
<dbReference type="PANTHER" id="PTHR14226:SF29">
    <property type="entry name" value="NEUROPATHY TARGET ESTERASE SWS"/>
    <property type="match status" value="1"/>
</dbReference>
<keyword evidence="4" id="KW-0812">Transmembrane</keyword>
<evidence type="ECO:0000256" key="4">
    <source>
        <dbReference type="ARBA" id="ARBA00022692"/>
    </source>
</evidence>
<evidence type="ECO:0000256" key="7">
    <source>
        <dbReference type="ARBA" id="ARBA00022989"/>
    </source>
</evidence>
<dbReference type="Gene3D" id="3.40.1090.10">
    <property type="entry name" value="Cytosolic phospholipase A2 catalytic domain"/>
    <property type="match status" value="2"/>
</dbReference>
<dbReference type="Gene3D" id="2.60.120.10">
    <property type="entry name" value="Jelly Rolls"/>
    <property type="match status" value="1"/>
</dbReference>
<dbReference type="GO" id="GO:0016042">
    <property type="term" value="P:lipid catabolic process"/>
    <property type="evidence" value="ECO:0007669"/>
    <property type="project" value="UniProtKB-UniRule"/>
</dbReference>
<sequence>MSETESLPTPGLCELLRQSSLFKHLDETELAALEQVLEWFVLPGGATLFETGDASDALYILRSGSLGAFRRRPDEEIEHRIGLIAAGESVGELGLIVDQPRSATVRALRDSELLRLSRAAFNDLVQRQPRAMLEASRVAVERLLMRRSGDLASAPRTLAVLPHDAGIDAREFALALQQALSDYGSCRLLDATEAADKTSSWFAEQETASHFVIYLAGNDNRDWRELCVRQADALLQLAHARGAPSPWAERACQGAQQALHRPRHLVLFHARGEIEWGRGAAWLAAAPDARLHHWCRRGDIERIARLVAGRSLGLVLSGGGARGFAHIGVVRALREAGVRIDSVGGTSIGAIIAAGVAAGWSDEEMVERYRRAFVAGRPLSDYTFPFVAMTSGRRVSELLQQAFGERHIEDLMLPFFAVSANLTSGDAMTHRNGLLWYWLRASSAIPGVLPPLFHDSQVLVDGAVINNLPTDVMREQAVGDVVAVDIGADDVLHAGVEEYASPHSWRLLLDKLRKPRRPGVVDILLRAGMVNSKAANADRRAKASLLLAPPVTGVGLLDWTAYERAIELGYQYALREIGGQKDALADDTPLL</sequence>
<accession>A0A4R6Z6X3</accession>
<keyword evidence="7" id="KW-1133">Transmembrane helix</keyword>
<dbReference type="Proteomes" id="UP000295293">
    <property type="component" value="Unassembled WGS sequence"/>
</dbReference>
<evidence type="ECO:0000256" key="2">
    <source>
        <dbReference type="ARBA" id="ARBA00004496"/>
    </source>
</evidence>
<dbReference type="InterPro" id="IPR000595">
    <property type="entry name" value="cNMP-bd_dom"/>
</dbReference>
<dbReference type="GO" id="GO:0016020">
    <property type="term" value="C:membrane"/>
    <property type="evidence" value="ECO:0007669"/>
    <property type="project" value="UniProtKB-SubCell"/>
</dbReference>
<keyword evidence="14" id="KW-1185">Reference proteome</keyword>
<dbReference type="OrthoDB" id="5290098at2"/>
<dbReference type="AlphaFoldDB" id="A0A4R6Z6X3"/>
<dbReference type="PANTHER" id="PTHR14226">
    <property type="entry name" value="NEUROPATHY TARGET ESTERASE/SWISS CHEESE D.MELANOGASTER"/>
    <property type="match status" value="1"/>
</dbReference>
<dbReference type="InterPro" id="IPR002641">
    <property type="entry name" value="PNPLA_dom"/>
</dbReference>
<dbReference type="InterPro" id="IPR014710">
    <property type="entry name" value="RmlC-like_jellyroll"/>
</dbReference>
<evidence type="ECO:0000256" key="8">
    <source>
        <dbReference type="ARBA" id="ARBA00023098"/>
    </source>
</evidence>
<evidence type="ECO:0000256" key="1">
    <source>
        <dbReference type="ARBA" id="ARBA00004370"/>
    </source>
</evidence>
<feature type="short sequence motif" description="GXGXXG" evidence="10">
    <location>
        <begin position="318"/>
        <end position="323"/>
    </location>
</feature>
<comment type="caution">
    <text evidence="13">The sequence shown here is derived from an EMBL/GenBank/DDBJ whole genome shotgun (WGS) entry which is preliminary data.</text>
</comment>
<feature type="domain" description="PNPLA" evidence="12">
    <location>
        <begin position="314"/>
        <end position="474"/>
    </location>
</feature>
<evidence type="ECO:0000313" key="13">
    <source>
        <dbReference type="EMBL" id="TDR47505.1"/>
    </source>
</evidence>
<comment type="subcellular location">
    <subcellularLocation>
        <location evidence="2">Cytoplasm</location>
    </subcellularLocation>
    <subcellularLocation>
        <location evidence="1">Membrane</location>
    </subcellularLocation>
</comment>
<evidence type="ECO:0000256" key="10">
    <source>
        <dbReference type="PROSITE-ProRule" id="PRU01161"/>
    </source>
</evidence>
<dbReference type="RefSeq" id="WP_133817227.1">
    <property type="nucleotide sequence ID" value="NZ_SNZH01000002.1"/>
</dbReference>
<dbReference type="PROSITE" id="PS50042">
    <property type="entry name" value="CNMP_BINDING_3"/>
    <property type="match status" value="1"/>
</dbReference>
<feature type="short sequence motif" description="DGA/G" evidence="10">
    <location>
        <begin position="461"/>
        <end position="463"/>
    </location>
</feature>
<feature type="domain" description="Cyclic nucleotide-binding" evidence="11">
    <location>
        <begin position="21"/>
        <end position="125"/>
    </location>
</feature>
<organism evidence="13 14">
    <name type="scientific">Tahibacter aquaticus</name>
    <dbReference type="NCBI Taxonomy" id="520092"/>
    <lineage>
        <taxon>Bacteria</taxon>
        <taxon>Pseudomonadati</taxon>
        <taxon>Pseudomonadota</taxon>
        <taxon>Gammaproteobacteria</taxon>
        <taxon>Lysobacterales</taxon>
        <taxon>Rhodanobacteraceae</taxon>
        <taxon>Tahibacter</taxon>
    </lineage>
</organism>
<keyword evidence="8 10" id="KW-0443">Lipid metabolism</keyword>
<dbReference type="CDD" id="cd07205">
    <property type="entry name" value="Pat_PNPLA6_PNPLA7_NTE1_like"/>
    <property type="match status" value="1"/>
</dbReference>
<evidence type="ECO:0000256" key="6">
    <source>
        <dbReference type="ARBA" id="ARBA00022963"/>
    </source>
</evidence>
<dbReference type="SUPFAM" id="SSF51206">
    <property type="entry name" value="cAMP-binding domain-like"/>
    <property type="match status" value="1"/>
</dbReference>
<dbReference type="EMBL" id="SNZH01000002">
    <property type="protein sequence ID" value="TDR47505.1"/>
    <property type="molecule type" value="Genomic_DNA"/>
</dbReference>
<dbReference type="GO" id="GO:0005737">
    <property type="term" value="C:cytoplasm"/>
    <property type="evidence" value="ECO:0007669"/>
    <property type="project" value="UniProtKB-SubCell"/>
</dbReference>
<evidence type="ECO:0000313" key="14">
    <source>
        <dbReference type="Proteomes" id="UP000295293"/>
    </source>
</evidence>
<dbReference type="Pfam" id="PF00027">
    <property type="entry name" value="cNMP_binding"/>
    <property type="match status" value="1"/>
</dbReference>
<dbReference type="SMART" id="SM00100">
    <property type="entry name" value="cNMP"/>
    <property type="match status" value="1"/>
</dbReference>
<keyword evidence="6 10" id="KW-0442">Lipid degradation</keyword>